<dbReference type="InterPro" id="IPR050168">
    <property type="entry name" value="AAA_ATPase_domain"/>
</dbReference>
<dbReference type="SUPFAM" id="SSF52540">
    <property type="entry name" value="P-loop containing nucleoside triphosphate hydrolases"/>
    <property type="match status" value="1"/>
</dbReference>
<dbReference type="Proteomes" id="UP001218218">
    <property type="component" value="Unassembled WGS sequence"/>
</dbReference>
<dbReference type="AlphaFoldDB" id="A0AAD7ASB5"/>
<dbReference type="GO" id="GO:0016887">
    <property type="term" value="F:ATP hydrolysis activity"/>
    <property type="evidence" value="ECO:0007669"/>
    <property type="project" value="InterPro"/>
</dbReference>
<sequence>MLVFNQGFWTRDEKLADEIEGAKWEDLVLDGKVLKDLQENLKSFFNNGSLYDDLGVAWKRGVLLVGPPGNGKSQTIKLLVKESRHPCLYVKSTKGSRDVEDEECIMSIFKRARKSAPCLLVLEDLDSLIVDRTRTFFLNEMDGFARNHGILILASSNHPTRIEPAIRRPSRFDVVYLFEPPSFQLRCEYATKCLRKIHTLGKDTDLPSFKDLEGLAKAIAEETEGFSYAYMKELFLGFLLHFAHSGGENINDPKLLLLNHISNLKKQIEITIEEKEEEEEKEKEKEKVSDAGAPRRASSLIRCLRRLFL</sequence>
<dbReference type="GO" id="GO:0003723">
    <property type="term" value="F:RNA binding"/>
    <property type="evidence" value="ECO:0007669"/>
    <property type="project" value="TreeGrafter"/>
</dbReference>
<dbReference type="Gene3D" id="3.40.50.300">
    <property type="entry name" value="P-loop containing nucleotide triphosphate hydrolases"/>
    <property type="match status" value="1"/>
</dbReference>
<dbReference type="GO" id="GO:0005634">
    <property type="term" value="C:nucleus"/>
    <property type="evidence" value="ECO:0007669"/>
    <property type="project" value="TreeGrafter"/>
</dbReference>
<feature type="region of interest" description="Disordered" evidence="1">
    <location>
        <begin position="275"/>
        <end position="295"/>
    </location>
</feature>
<dbReference type="Pfam" id="PF00004">
    <property type="entry name" value="AAA"/>
    <property type="match status" value="1"/>
</dbReference>
<dbReference type="CDD" id="cd19481">
    <property type="entry name" value="RecA-like_protease"/>
    <property type="match status" value="1"/>
</dbReference>
<feature type="domain" description="AAA+ ATPase" evidence="2">
    <location>
        <begin position="58"/>
        <end position="182"/>
    </location>
</feature>
<dbReference type="InterPro" id="IPR027417">
    <property type="entry name" value="P-loop_NTPase"/>
</dbReference>
<dbReference type="PANTHER" id="PTHR23077:SF132">
    <property type="entry name" value="ATP-DEPENDENT ZN PROTEASE"/>
    <property type="match status" value="1"/>
</dbReference>
<evidence type="ECO:0000313" key="4">
    <source>
        <dbReference type="Proteomes" id="UP001218218"/>
    </source>
</evidence>
<evidence type="ECO:0000313" key="3">
    <source>
        <dbReference type="EMBL" id="KAJ7367073.1"/>
    </source>
</evidence>
<keyword evidence="3" id="KW-0378">Hydrolase</keyword>
<evidence type="ECO:0000256" key="1">
    <source>
        <dbReference type="SAM" id="MobiDB-lite"/>
    </source>
</evidence>
<organism evidence="3 4">
    <name type="scientific">Mycena albidolilacea</name>
    <dbReference type="NCBI Taxonomy" id="1033008"/>
    <lineage>
        <taxon>Eukaryota</taxon>
        <taxon>Fungi</taxon>
        <taxon>Dikarya</taxon>
        <taxon>Basidiomycota</taxon>
        <taxon>Agaricomycotina</taxon>
        <taxon>Agaricomycetes</taxon>
        <taxon>Agaricomycetidae</taxon>
        <taxon>Agaricales</taxon>
        <taxon>Marasmiineae</taxon>
        <taxon>Mycenaceae</taxon>
        <taxon>Mycena</taxon>
    </lineage>
</organism>
<proteinExistence type="predicted"/>
<comment type="caution">
    <text evidence="3">The sequence shown here is derived from an EMBL/GenBank/DDBJ whole genome shotgun (WGS) entry which is preliminary data.</text>
</comment>
<protein>
    <submittedName>
        <fullName evidence="3">P-loop containing nucleoside triphosphate hydrolase protein</fullName>
    </submittedName>
</protein>
<dbReference type="InterPro" id="IPR003959">
    <property type="entry name" value="ATPase_AAA_core"/>
</dbReference>
<dbReference type="SMART" id="SM00382">
    <property type="entry name" value="AAA"/>
    <property type="match status" value="1"/>
</dbReference>
<dbReference type="GO" id="GO:1990275">
    <property type="term" value="F:preribosome binding"/>
    <property type="evidence" value="ECO:0007669"/>
    <property type="project" value="TreeGrafter"/>
</dbReference>
<dbReference type="GO" id="GO:0042254">
    <property type="term" value="P:ribosome biogenesis"/>
    <property type="evidence" value="ECO:0007669"/>
    <property type="project" value="TreeGrafter"/>
</dbReference>
<name>A0AAD7ASB5_9AGAR</name>
<gene>
    <name evidence="3" type="ORF">DFH08DRAFT_836473</name>
</gene>
<dbReference type="InterPro" id="IPR003593">
    <property type="entry name" value="AAA+_ATPase"/>
</dbReference>
<dbReference type="EMBL" id="JARIHO010000002">
    <property type="protein sequence ID" value="KAJ7367073.1"/>
    <property type="molecule type" value="Genomic_DNA"/>
</dbReference>
<evidence type="ECO:0000259" key="2">
    <source>
        <dbReference type="SMART" id="SM00382"/>
    </source>
</evidence>
<dbReference type="PANTHER" id="PTHR23077">
    <property type="entry name" value="AAA-FAMILY ATPASE"/>
    <property type="match status" value="1"/>
</dbReference>
<keyword evidence="4" id="KW-1185">Reference proteome</keyword>
<reference evidence="3" key="1">
    <citation type="submission" date="2023-03" db="EMBL/GenBank/DDBJ databases">
        <title>Massive genome expansion in bonnet fungi (Mycena s.s.) driven by repeated elements and novel gene families across ecological guilds.</title>
        <authorList>
            <consortium name="Lawrence Berkeley National Laboratory"/>
            <person name="Harder C.B."/>
            <person name="Miyauchi S."/>
            <person name="Viragh M."/>
            <person name="Kuo A."/>
            <person name="Thoen E."/>
            <person name="Andreopoulos B."/>
            <person name="Lu D."/>
            <person name="Skrede I."/>
            <person name="Drula E."/>
            <person name="Henrissat B."/>
            <person name="Morin E."/>
            <person name="Kohler A."/>
            <person name="Barry K."/>
            <person name="LaButti K."/>
            <person name="Morin E."/>
            <person name="Salamov A."/>
            <person name="Lipzen A."/>
            <person name="Mereny Z."/>
            <person name="Hegedus B."/>
            <person name="Baldrian P."/>
            <person name="Stursova M."/>
            <person name="Weitz H."/>
            <person name="Taylor A."/>
            <person name="Grigoriev I.V."/>
            <person name="Nagy L.G."/>
            <person name="Martin F."/>
            <person name="Kauserud H."/>
        </authorList>
    </citation>
    <scope>NUCLEOTIDE SEQUENCE</scope>
    <source>
        <strain evidence="3">CBHHK002</strain>
    </source>
</reference>
<accession>A0AAD7ASB5</accession>
<dbReference type="GO" id="GO:0005524">
    <property type="term" value="F:ATP binding"/>
    <property type="evidence" value="ECO:0007669"/>
    <property type="project" value="InterPro"/>
</dbReference>